<evidence type="ECO:0000313" key="1">
    <source>
        <dbReference type="EMBL" id="VDM73101.1"/>
    </source>
</evidence>
<dbReference type="Proteomes" id="UP000270094">
    <property type="component" value="Unassembled WGS sequence"/>
</dbReference>
<dbReference type="EMBL" id="UYYB01028947">
    <property type="protein sequence ID" value="VDM73101.1"/>
    <property type="molecule type" value="Genomic_DNA"/>
</dbReference>
<dbReference type="OrthoDB" id="5837250at2759"/>
<accession>A0A3P7IJ26</accession>
<protein>
    <submittedName>
        <fullName evidence="1">Uncharacterized protein</fullName>
    </submittedName>
</protein>
<reference evidence="1 2" key="1">
    <citation type="submission" date="2018-11" db="EMBL/GenBank/DDBJ databases">
        <authorList>
            <consortium name="Pathogen Informatics"/>
        </authorList>
    </citation>
    <scope>NUCLEOTIDE SEQUENCE [LARGE SCALE GENOMIC DNA]</scope>
</reference>
<dbReference type="AlphaFoldDB" id="A0A3P7IJ26"/>
<gene>
    <name evidence="1" type="ORF">SVUK_LOCUS8099</name>
</gene>
<proteinExistence type="predicted"/>
<organism evidence="1 2">
    <name type="scientific">Strongylus vulgaris</name>
    <name type="common">Blood worm</name>
    <dbReference type="NCBI Taxonomy" id="40348"/>
    <lineage>
        <taxon>Eukaryota</taxon>
        <taxon>Metazoa</taxon>
        <taxon>Ecdysozoa</taxon>
        <taxon>Nematoda</taxon>
        <taxon>Chromadorea</taxon>
        <taxon>Rhabditida</taxon>
        <taxon>Rhabditina</taxon>
        <taxon>Rhabditomorpha</taxon>
        <taxon>Strongyloidea</taxon>
        <taxon>Strongylidae</taxon>
        <taxon>Strongylus</taxon>
    </lineage>
</organism>
<keyword evidence="2" id="KW-1185">Reference proteome</keyword>
<sequence>MSDDRLRKCVIDELRKAQGEPLSSEELYERCGGVKVTNLSVEAFRSFILQRCSRAIKPVHDAGDENSLPK</sequence>
<name>A0A3P7IJ26_STRVU</name>
<evidence type="ECO:0000313" key="2">
    <source>
        <dbReference type="Proteomes" id="UP000270094"/>
    </source>
</evidence>